<dbReference type="GO" id="GO:0046872">
    <property type="term" value="F:metal ion binding"/>
    <property type="evidence" value="ECO:0007669"/>
    <property type="project" value="UniProtKB-KW"/>
</dbReference>
<comment type="subcellular location">
    <subcellularLocation>
        <location evidence="1">Membrane</location>
        <topology evidence="1">Multi-pass membrane protein</topology>
    </subcellularLocation>
</comment>
<keyword evidence="2" id="KW-0597">Phosphoprotein</keyword>
<dbReference type="InterPro" id="IPR059000">
    <property type="entry name" value="ATPase_P-type_domA"/>
</dbReference>
<dbReference type="STRING" id="75743.A0A401QE18"/>
<dbReference type="InterPro" id="IPR006544">
    <property type="entry name" value="P-type_TPase_V"/>
</dbReference>
<dbReference type="InterPro" id="IPR008250">
    <property type="entry name" value="ATPase_P-typ_transduc_dom_A_sf"/>
</dbReference>
<dbReference type="OrthoDB" id="48943at2759"/>
<keyword evidence="11" id="KW-1185">Reference proteome</keyword>
<organism evidence="10 11">
    <name type="scientific">Scyliorhinus torazame</name>
    <name type="common">Cloudy catshark</name>
    <name type="synonym">Catulus torazame</name>
    <dbReference type="NCBI Taxonomy" id="75743"/>
    <lineage>
        <taxon>Eukaryota</taxon>
        <taxon>Metazoa</taxon>
        <taxon>Chordata</taxon>
        <taxon>Craniata</taxon>
        <taxon>Vertebrata</taxon>
        <taxon>Chondrichthyes</taxon>
        <taxon>Elasmobranchii</taxon>
        <taxon>Galeomorphii</taxon>
        <taxon>Galeoidea</taxon>
        <taxon>Carcharhiniformes</taxon>
        <taxon>Scyliorhinidae</taxon>
        <taxon>Scyliorhinus</taxon>
    </lineage>
</organism>
<keyword evidence="6" id="KW-0460">Magnesium</keyword>
<dbReference type="GO" id="GO:0031902">
    <property type="term" value="C:late endosome membrane"/>
    <property type="evidence" value="ECO:0007669"/>
    <property type="project" value="TreeGrafter"/>
</dbReference>
<evidence type="ECO:0000256" key="6">
    <source>
        <dbReference type="ARBA" id="ARBA00022842"/>
    </source>
</evidence>
<evidence type="ECO:0000256" key="8">
    <source>
        <dbReference type="ARBA" id="ARBA00049360"/>
    </source>
</evidence>
<evidence type="ECO:0000256" key="7">
    <source>
        <dbReference type="ARBA" id="ARBA00022967"/>
    </source>
</evidence>
<comment type="catalytic activity">
    <reaction evidence="8">
        <text>ATP + H2O = ADP + phosphate + H(+)</text>
        <dbReference type="Rhea" id="RHEA:13065"/>
        <dbReference type="ChEBI" id="CHEBI:15377"/>
        <dbReference type="ChEBI" id="CHEBI:15378"/>
        <dbReference type="ChEBI" id="CHEBI:30616"/>
        <dbReference type="ChEBI" id="CHEBI:43474"/>
        <dbReference type="ChEBI" id="CHEBI:456216"/>
    </reaction>
</comment>
<reference evidence="10 11" key="1">
    <citation type="journal article" date="2018" name="Nat. Ecol. Evol.">
        <title>Shark genomes provide insights into elasmobranch evolution and the origin of vertebrates.</title>
        <authorList>
            <person name="Hara Y"/>
            <person name="Yamaguchi K"/>
            <person name="Onimaru K"/>
            <person name="Kadota M"/>
            <person name="Koyanagi M"/>
            <person name="Keeley SD"/>
            <person name="Tatsumi K"/>
            <person name="Tanaka K"/>
            <person name="Motone F"/>
            <person name="Kageyama Y"/>
            <person name="Nozu R"/>
            <person name="Adachi N"/>
            <person name="Nishimura O"/>
            <person name="Nakagawa R"/>
            <person name="Tanegashima C"/>
            <person name="Kiyatake I"/>
            <person name="Matsumoto R"/>
            <person name="Murakumo K"/>
            <person name="Nishida K"/>
            <person name="Terakita A"/>
            <person name="Kuratani S"/>
            <person name="Sato K"/>
            <person name="Hyodo S Kuraku.S."/>
        </authorList>
    </citation>
    <scope>NUCLEOTIDE SEQUENCE [LARGE SCALE GENOMIC DNA]</scope>
</reference>
<evidence type="ECO:0000256" key="5">
    <source>
        <dbReference type="ARBA" id="ARBA00022840"/>
    </source>
</evidence>
<dbReference type="Pfam" id="PF00122">
    <property type="entry name" value="E1-E2_ATPase"/>
    <property type="match status" value="1"/>
</dbReference>
<gene>
    <name evidence="10" type="ORF">scyTo_0024295</name>
</gene>
<keyword evidence="7" id="KW-1278">Translocase</keyword>
<evidence type="ECO:0000313" key="10">
    <source>
        <dbReference type="EMBL" id="GCB83616.1"/>
    </source>
</evidence>
<dbReference type="Proteomes" id="UP000288216">
    <property type="component" value="Unassembled WGS sequence"/>
</dbReference>
<evidence type="ECO:0000259" key="9">
    <source>
        <dbReference type="Pfam" id="PF00122"/>
    </source>
</evidence>
<dbReference type="PANTHER" id="PTHR45630:SF8">
    <property type="entry name" value="CATION-TRANSPORTING ATPASE"/>
    <property type="match status" value="1"/>
</dbReference>
<dbReference type="Gene3D" id="2.70.150.10">
    <property type="entry name" value="Calcium-transporting ATPase, cytoplasmic transduction domain A"/>
    <property type="match status" value="1"/>
</dbReference>
<dbReference type="GO" id="GO:0019829">
    <property type="term" value="F:ATPase-coupled monoatomic cation transmembrane transporter activity"/>
    <property type="evidence" value="ECO:0007669"/>
    <property type="project" value="TreeGrafter"/>
</dbReference>
<dbReference type="PANTHER" id="PTHR45630">
    <property type="entry name" value="CATION-TRANSPORTING ATPASE-RELATED"/>
    <property type="match status" value="1"/>
</dbReference>
<evidence type="ECO:0000256" key="1">
    <source>
        <dbReference type="ARBA" id="ARBA00004141"/>
    </source>
</evidence>
<sequence>MMMPCDAVLISGTCVVNESLLTGESVPVLKTNLPVPARCANGTVQEEEEVYSSENHKRHTLFCGTSVIQTR</sequence>
<feature type="non-terminal residue" evidence="10">
    <location>
        <position position="71"/>
    </location>
</feature>
<keyword evidence="5" id="KW-0067">ATP-binding</keyword>
<evidence type="ECO:0000256" key="2">
    <source>
        <dbReference type="ARBA" id="ARBA00022553"/>
    </source>
</evidence>
<proteinExistence type="predicted"/>
<name>A0A401QE18_SCYTO</name>
<dbReference type="GO" id="GO:0140358">
    <property type="term" value="F:P-type transmembrane transporter activity"/>
    <property type="evidence" value="ECO:0007669"/>
    <property type="project" value="InterPro"/>
</dbReference>
<dbReference type="SUPFAM" id="SSF81653">
    <property type="entry name" value="Calcium ATPase, transduction domain A"/>
    <property type="match status" value="1"/>
</dbReference>
<dbReference type="GO" id="GO:0006874">
    <property type="term" value="P:intracellular calcium ion homeostasis"/>
    <property type="evidence" value="ECO:0007669"/>
    <property type="project" value="TreeGrafter"/>
</dbReference>
<evidence type="ECO:0000313" key="11">
    <source>
        <dbReference type="Proteomes" id="UP000288216"/>
    </source>
</evidence>
<protein>
    <recommendedName>
        <fullName evidence="9">P-type ATPase A domain-containing protein</fullName>
    </recommendedName>
</protein>
<feature type="domain" description="P-type ATPase A" evidence="9">
    <location>
        <begin position="3"/>
        <end position="69"/>
    </location>
</feature>
<keyword evidence="3" id="KW-0479">Metal-binding</keyword>
<dbReference type="GO" id="GO:0015203">
    <property type="term" value="F:polyamine transmembrane transporter activity"/>
    <property type="evidence" value="ECO:0007669"/>
    <property type="project" value="TreeGrafter"/>
</dbReference>
<keyword evidence="4" id="KW-0547">Nucleotide-binding</keyword>
<evidence type="ECO:0000256" key="4">
    <source>
        <dbReference type="ARBA" id="ARBA00022741"/>
    </source>
</evidence>
<comment type="caution">
    <text evidence="10">The sequence shown here is derived from an EMBL/GenBank/DDBJ whole genome shotgun (WGS) entry which is preliminary data.</text>
</comment>
<dbReference type="AlphaFoldDB" id="A0A401QE18"/>
<accession>A0A401QE18</accession>
<dbReference type="GO" id="GO:0005524">
    <property type="term" value="F:ATP binding"/>
    <property type="evidence" value="ECO:0007669"/>
    <property type="project" value="UniProtKB-KW"/>
</dbReference>
<dbReference type="EMBL" id="BFAA01042839">
    <property type="protein sequence ID" value="GCB83616.1"/>
    <property type="molecule type" value="Genomic_DNA"/>
</dbReference>
<evidence type="ECO:0000256" key="3">
    <source>
        <dbReference type="ARBA" id="ARBA00022723"/>
    </source>
</evidence>